<organism evidence="3 4">
    <name type="scientific">Fusarium sarcochroum</name>
    <dbReference type="NCBI Taxonomy" id="1208366"/>
    <lineage>
        <taxon>Eukaryota</taxon>
        <taxon>Fungi</taxon>
        <taxon>Dikarya</taxon>
        <taxon>Ascomycota</taxon>
        <taxon>Pezizomycotina</taxon>
        <taxon>Sordariomycetes</taxon>
        <taxon>Hypocreomycetidae</taxon>
        <taxon>Hypocreales</taxon>
        <taxon>Nectriaceae</taxon>
        <taxon>Fusarium</taxon>
        <taxon>Fusarium lateritium species complex</taxon>
    </lineage>
</organism>
<keyword evidence="4" id="KW-1185">Reference proteome</keyword>
<feature type="compositionally biased region" description="Acidic residues" evidence="1">
    <location>
        <begin position="273"/>
        <end position="291"/>
    </location>
</feature>
<dbReference type="PANTHER" id="PTHR38790">
    <property type="entry name" value="2EXR DOMAIN-CONTAINING PROTEIN-RELATED"/>
    <property type="match status" value="1"/>
</dbReference>
<evidence type="ECO:0000313" key="3">
    <source>
        <dbReference type="EMBL" id="KAF4971506.1"/>
    </source>
</evidence>
<protein>
    <recommendedName>
        <fullName evidence="2">DUF7730 domain-containing protein</fullName>
    </recommendedName>
</protein>
<evidence type="ECO:0000313" key="4">
    <source>
        <dbReference type="Proteomes" id="UP000622797"/>
    </source>
</evidence>
<feature type="region of interest" description="Disordered" evidence="1">
    <location>
        <begin position="267"/>
        <end position="315"/>
    </location>
</feature>
<comment type="caution">
    <text evidence="3">The sequence shown here is derived from an EMBL/GenBank/DDBJ whole genome shotgun (WGS) entry which is preliminary data.</text>
</comment>
<dbReference type="OrthoDB" id="4757095at2759"/>
<gene>
    <name evidence="3" type="ORF">FSARC_1666</name>
</gene>
<dbReference type="Pfam" id="PF24864">
    <property type="entry name" value="DUF7730"/>
    <property type="match status" value="1"/>
</dbReference>
<feature type="domain" description="DUF7730" evidence="2">
    <location>
        <begin position="30"/>
        <end position="142"/>
    </location>
</feature>
<name>A0A8H4XEQ0_9HYPO</name>
<accession>A0A8H4XEQ0</accession>
<reference evidence="3" key="2">
    <citation type="submission" date="2020-05" db="EMBL/GenBank/DDBJ databases">
        <authorList>
            <person name="Kim H.-S."/>
            <person name="Proctor R.H."/>
            <person name="Brown D.W."/>
        </authorList>
    </citation>
    <scope>NUCLEOTIDE SEQUENCE</scope>
    <source>
        <strain evidence="3">NRRL 20472</strain>
    </source>
</reference>
<sequence length="315" mass="36976">MDRSLFRERQYQLPPAEQFRRDVKFTSPTHQQRESPFFTTLPAEIRRMIYIELFGSQLVHVYFRQYGETYDREGAPSDAKIPGWVHCVCRRGREAVPHCHDEENHKWCYLSASILRTCQLAYIEGIPTLYQTNILSFRCPRDIISFQVQVRHFSTLLRSIDLYISSWDLEGQRRWIVRDPTDYLGILIQVLNCLKNVRFYFECEIWSNAHDISKLQPPRRDSPMHQHFFLPGDITEDVDEEIQRNLKNRHSNRIIKVTANAKELLSGCYGEPSDVEDEDYLPSSSDTDDSDTEKGDSEDSEDSEVEGPSWIMLQD</sequence>
<dbReference type="Proteomes" id="UP000622797">
    <property type="component" value="Unassembled WGS sequence"/>
</dbReference>
<dbReference type="EMBL" id="JABEXW010000092">
    <property type="protein sequence ID" value="KAF4971506.1"/>
    <property type="molecule type" value="Genomic_DNA"/>
</dbReference>
<reference evidence="3" key="1">
    <citation type="journal article" date="2020" name="BMC Genomics">
        <title>Correction to: Identification and distribution of gene clusters required for synthesis of sphingolipid metabolism inhibitors in diverse species of the filamentous fungus Fusarium.</title>
        <authorList>
            <person name="Kim H.S."/>
            <person name="Lohmar J.M."/>
            <person name="Busman M."/>
            <person name="Brown D.W."/>
            <person name="Naumann T.A."/>
            <person name="Divon H.H."/>
            <person name="Lysoe E."/>
            <person name="Uhlig S."/>
            <person name="Proctor R.H."/>
        </authorList>
    </citation>
    <scope>NUCLEOTIDE SEQUENCE</scope>
    <source>
        <strain evidence="3">NRRL 20472</strain>
    </source>
</reference>
<proteinExistence type="predicted"/>
<dbReference type="AlphaFoldDB" id="A0A8H4XEQ0"/>
<evidence type="ECO:0000256" key="1">
    <source>
        <dbReference type="SAM" id="MobiDB-lite"/>
    </source>
</evidence>
<evidence type="ECO:0000259" key="2">
    <source>
        <dbReference type="Pfam" id="PF24864"/>
    </source>
</evidence>
<dbReference type="InterPro" id="IPR056632">
    <property type="entry name" value="DUF7730"/>
</dbReference>